<reference evidence="2 3" key="1">
    <citation type="submission" date="2024-04" db="EMBL/GenBank/DDBJ databases">
        <title>Flavobacterium sp. DGU41 16S ribosomal RNA gene Genome sequencing and assembly.</title>
        <authorList>
            <person name="Park S."/>
        </authorList>
    </citation>
    <scope>NUCLEOTIDE SEQUENCE [LARGE SCALE GENOMIC DNA]</scope>
    <source>
        <strain evidence="2 3">DGU41</strain>
    </source>
</reference>
<organism evidence="2 3">
    <name type="scientific">Flavobacterium helocola</name>
    <dbReference type="NCBI Taxonomy" id="3139139"/>
    <lineage>
        <taxon>Bacteria</taxon>
        <taxon>Pseudomonadati</taxon>
        <taxon>Bacteroidota</taxon>
        <taxon>Flavobacteriia</taxon>
        <taxon>Flavobacteriales</taxon>
        <taxon>Flavobacteriaceae</taxon>
        <taxon>Flavobacterium</taxon>
    </lineage>
</organism>
<evidence type="ECO:0000313" key="3">
    <source>
        <dbReference type="Proteomes" id="UP001393056"/>
    </source>
</evidence>
<keyword evidence="1" id="KW-1133">Transmembrane helix</keyword>
<gene>
    <name evidence="2" type="ORF">AAEO58_11685</name>
</gene>
<comment type="caution">
    <text evidence="2">The sequence shown here is derived from an EMBL/GenBank/DDBJ whole genome shotgun (WGS) entry which is preliminary data.</text>
</comment>
<proteinExistence type="predicted"/>
<accession>A0ABU9I8F4</accession>
<dbReference type="EMBL" id="JBBYHT010000006">
    <property type="protein sequence ID" value="MEL1248703.1"/>
    <property type="molecule type" value="Genomic_DNA"/>
</dbReference>
<keyword evidence="1" id="KW-0472">Membrane</keyword>
<dbReference type="Proteomes" id="UP001393056">
    <property type="component" value="Unassembled WGS sequence"/>
</dbReference>
<keyword evidence="1" id="KW-0812">Transmembrane</keyword>
<dbReference type="RefSeq" id="WP_341683563.1">
    <property type="nucleotide sequence ID" value="NZ_JBBYHT010000006.1"/>
</dbReference>
<protein>
    <submittedName>
        <fullName evidence="2">Uncharacterized protein</fullName>
    </submittedName>
</protein>
<name>A0ABU9I8F4_9FLAO</name>
<evidence type="ECO:0000256" key="1">
    <source>
        <dbReference type="SAM" id="Phobius"/>
    </source>
</evidence>
<evidence type="ECO:0000313" key="2">
    <source>
        <dbReference type="EMBL" id="MEL1248703.1"/>
    </source>
</evidence>
<sequence length="96" mass="11218">FASMATSGFSYGKSATEWNVLLYLYWLGVGSTPLKASLITLCATYFPNLRRKLLSYFFRKKFIEIVTEKILRDSRKPNRTLSINFVLKLRFRENPL</sequence>
<feature type="non-terminal residue" evidence="2">
    <location>
        <position position="1"/>
    </location>
</feature>
<keyword evidence="3" id="KW-1185">Reference proteome</keyword>
<feature type="transmembrane region" description="Helical" evidence="1">
    <location>
        <begin position="20"/>
        <end position="46"/>
    </location>
</feature>